<dbReference type="RefSeq" id="WP_378069241.1">
    <property type="nucleotide sequence ID" value="NZ_JBHSBL010000019.1"/>
</dbReference>
<comment type="caution">
    <text evidence="2">The sequence shown here is derived from an EMBL/GenBank/DDBJ whole genome shotgun (WGS) entry which is preliminary data.</text>
</comment>
<reference evidence="3" key="1">
    <citation type="journal article" date="2019" name="Int. J. Syst. Evol. Microbiol.">
        <title>The Global Catalogue of Microorganisms (GCM) 10K type strain sequencing project: providing services to taxonomists for standard genome sequencing and annotation.</title>
        <authorList>
            <consortium name="The Broad Institute Genomics Platform"/>
            <consortium name="The Broad Institute Genome Sequencing Center for Infectious Disease"/>
            <person name="Wu L."/>
            <person name="Ma J."/>
        </authorList>
    </citation>
    <scope>NUCLEOTIDE SEQUENCE [LARGE SCALE GENOMIC DNA]</scope>
    <source>
        <strain evidence="3">TBRC 5832</strain>
    </source>
</reference>
<protein>
    <submittedName>
        <fullName evidence="2">Uncharacterized protein</fullName>
    </submittedName>
</protein>
<evidence type="ECO:0000313" key="2">
    <source>
        <dbReference type="EMBL" id="MFC4068340.1"/>
    </source>
</evidence>
<evidence type="ECO:0000256" key="1">
    <source>
        <dbReference type="SAM" id="Phobius"/>
    </source>
</evidence>
<gene>
    <name evidence="2" type="ORF">ACFO0C_25720</name>
</gene>
<proteinExistence type="predicted"/>
<keyword evidence="1" id="KW-0812">Transmembrane</keyword>
<name>A0ABV8J307_9ACTN</name>
<keyword evidence="1" id="KW-1133">Transmembrane helix</keyword>
<keyword evidence="1" id="KW-0472">Membrane</keyword>
<dbReference type="EMBL" id="JBHSBL010000019">
    <property type="protein sequence ID" value="MFC4068340.1"/>
    <property type="molecule type" value="Genomic_DNA"/>
</dbReference>
<evidence type="ECO:0000313" key="3">
    <source>
        <dbReference type="Proteomes" id="UP001595867"/>
    </source>
</evidence>
<feature type="transmembrane region" description="Helical" evidence="1">
    <location>
        <begin position="174"/>
        <end position="195"/>
    </location>
</feature>
<organism evidence="2 3">
    <name type="scientific">Actinoplanes subglobosus</name>
    <dbReference type="NCBI Taxonomy" id="1547892"/>
    <lineage>
        <taxon>Bacteria</taxon>
        <taxon>Bacillati</taxon>
        <taxon>Actinomycetota</taxon>
        <taxon>Actinomycetes</taxon>
        <taxon>Micromonosporales</taxon>
        <taxon>Micromonosporaceae</taxon>
        <taxon>Actinoplanes</taxon>
    </lineage>
</organism>
<accession>A0ABV8J307</accession>
<dbReference type="Proteomes" id="UP001595867">
    <property type="component" value="Unassembled WGS sequence"/>
</dbReference>
<sequence length="226" mass="22509">MTPDLRSIYASSHQQDIGDWHAKQVAMVTASGAGSAALPGYHLVAMLADIAFVVNRLGVASHGAGAILGYRAGRGDVLGEDDMAAVVLYWVGAGDFTAAMKQAALGRTVAGFMPLVAGNPVAVNAGVHTMMGSLGYLAGQKISAKAGAKTGGKLGAKVAGKIAAKLTAKMSGKALAGFVPILGAVVAGGVNAWIVDGILDAAKEYYADKLKILGAGGSGYGLPAGV</sequence>
<keyword evidence="3" id="KW-1185">Reference proteome</keyword>